<dbReference type="InterPro" id="IPR028362">
    <property type="entry name" value="AlgI"/>
</dbReference>
<sequence length="471" mass="53811">MVFSSTVFLFLFLPFVLVLNFILPPRLRNFFLLIVSLVFYAWGEGALVLVMIASTMINYFAGLGISGFAHRPKVSKAILAIGICINLLLLVYYKYLGFIVSNLPFEIPELAFSKTMALPIGISFYTFHGLSYLVDIYRKGLPGQKNPFDLGLYIAFFPQLVAGPIVRYSDIESQIRARQETSQMFFEGIIRFIQGFAKKILVANTAALIADRAFQQSSDGISISAAWIGAIAYMLQIYFDFSGYSDMAIGLAKMFGFTFKENFNYPYTAISTQDFWRRWHISLSTWFRDYLYIPLGGNQKGPFRTYLNLFIVFFVTGLWHGASWNFVVWGLFHGLFLILERSEIIRTEKFPSVLKHVYVILVVLVGWVLFRADNLSHAIQYLGNMVGTGSRKNDVAFVMLNNYSIFLLLAGVFFSMHVKFPKRLSSHRDGGLVQQSSFRLIGIVVIHMLLFMFAILELAQANYNPFIYFRF</sequence>
<dbReference type="PIRSF" id="PIRSF016636">
    <property type="entry name" value="AlgI_DltB"/>
    <property type="match status" value="1"/>
</dbReference>
<keyword evidence="5 8" id="KW-1133">Transmembrane helix</keyword>
<evidence type="ECO:0000256" key="5">
    <source>
        <dbReference type="ARBA" id="ARBA00022989"/>
    </source>
</evidence>
<dbReference type="GO" id="GO:0016746">
    <property type="term" value="F:acyltransferase activity"/>
    <property type="evidence" value="ECO:0007669"/>
    <property type="project" value="UniProtKB-KW"/>
</dbReference>
<comment type="subcellular location">
    <subcellularLocation>
        <location evidence="1">Cell membrane</location>
        <topology evidence="1">Multi-pass membrane protein</topology>
    </subcellularLocation>
</comment>
<feature type="transmembrane region" description="Helical" evidence="8">
    <location>
        <begin position="30"/>
        <end position="57"/>
    </location>
</feature>
<dbReference type="PANTHER" id="PTHR13285">
    <property type="entry name" value="ACYLTRANSFERASE"/>
    <property type="match status" value="1"/>
</dbReference>
<feature type="transmembrane region" description="Helical" evidence="8">
    <location>
        <begin position="77"/>
        <end position="96"/>
    </location>
</feature>
<evidence type="ECO:0000256" key="2">
    <source>
        <dbReference type="ARBA" id="ARBA00010323"/>
    </source>
</evidence>
<organism evidence="9 10">
    <name type="scientific">Pseudochryseolinea flava</name>
    <dbReference type="NCBI Taxonomy" id="2059302"/>
    <lineage>
        <taxon>Bacteria</taxon>
        <taxon>Pseudomonadati</taxon>
        <taxon>Bacteroidota</taxon>
        <taxon>Cytophagia</taxon>
        <taxon>Cytophagales</taxon>
        <taxon>Fulvivirgaceae</taxon>
        <taxon>Pseudochryseolinea</taxon>
    </lineage>
</organism>
<dbReference type="InterPro" id="IPR051085">
    <property type="entry name" value="MB_O-acyltransferase"/>
</dbReference>
<feature type="transmembrane region" description="Helical" evidence="8">
    <location>
        <begin position="306"/>
        <end position="332"/>
    </location>
</feature>
<evidence type="ECO:0000256" key="6">
    <source>
        <dbReference type="ARBA" id="ARBA00023136"/>
    </source>
</evidence>
<dbReference type="AlphaFoldDB" id="A0A364XYS2"/>
<dbReference type="Pfam" id="PF03062">
    <property type="entry name" value="MBOAT"/>
    <property type="match status" value="1"/>
</dbReference>
<keyword evidence="7" id="KW-0808">Transferase</keyword>
<name>A0A364XYS2_9BACT</name>
<evidence type="ECO:0000256" key="7">
    <source>
        <dbReference type="PIRNR" id="PIRNR016636"/>
    </source>
</evidence>
<dbReference type="PANTHER" id="PTHR13285:SF18">
    <property type="entry name" value="PROTEIN-CYSTEINE N-PALMITOYLTRANSFERASE RASP"/>
    <property type="match status" value="1"/>
</dbReference>
<keyword evidence="3 7" id="KW-1003">Cell membrane</keyword>
<proteinExistence type="inferred from homology"/>
<evidence type="ECO:0000313" key="10">
    <source>
        <dbReference type="Proteomes" id="UP000251889"/>
    </source>
</evidence>
<dbReference type="GO" id="GO:0042121">
    <property type="term" value="P:alginic acid biosynthetic process"/>
    <property type="evidence" value="ECO:0007669"/>
    <property type="project" value="InterPro"/>
</dbReference>
<protein>
    <submittedName>
        <fullName evidence="9">MBOAT family protein</fullName>
    </submittedName>
</protein>
<evidence type="ECO:0000256" key="3">
    <source>
        <dbReference type="ARBA" id="ARBA00022475"/>
    </source>
</evidence>
<evidence type="ECO:0000256" key="4">
    <source>
        <dbReference type="ARBA" id="ARBA00022692"/>
    </source>
</evidence>
<gene>
    <name evidence="9" type="ORF">DQQ10_19635</name>
</gene>
<feature type="transmembrane region" description="Helical" evidence="8">
    <location>
        <begin position="437"/>
        <end position="456"/>
    </location>
</feature>
<dbReference type="OrthoDB" id="9805788at2"/>
<feature type="transmembrane region" description="Helical" evidence="8">
    <location>
        <begin position="353"/>
        <end position="370"/>
    </location>
</feature>
<comment type="similarity">
    <text evidence="2 7">Belongs to the membrane-bound acyltransferase family.</text>
</comment>
<dbReference type="PIRSF" id="PIRSF500217">
    <property type="entry name" value="AlgI"/>
    <property type="match status" value="1"/>
</dbReference>
<accession>A0A364XYS2</accession>
<feature type="transmembrane region" description="Helical" evidence="8">
    <location>
        <begin position="395"/>
        <end position="416"/>
    </location>
</feature>
<evidence type="ECO:0000256" key="8">
    <source>
        <dbReference type="SAM" id="Phobius"/>
    </source>
</evidence>
<feature type="transmembrane region" description="Helical" evidence="8">
    <location>
        <begin position="221"/>
        <end position="239"/>
    </location>
</feature>
<dbReference type="InterPro" id="IPR004299">
    <property type="entry name" value="MBOAT_fam"/>
</dbReference>
<keyword evidence="4 8" id="KW-0812">Transmembrane</keyword>
<comment type="caution">
    <text evidence="9">The sequence shown here is derived from an EMBL/GenBank/DDBJ whole genome shotgun (WGS) entry which is preliminary data.</text>
</comment>
<keyword evidence="6 7" id="KW-0472">Membrane</keyword>
<dbReference type="EMBL" id="QMFY01000011">
    <property type="protein sequence ID" value="RAV99433.1"/>
    <property type="molecule type" value="Genomic_DNA"/>
</dbReference>
<dbReference type="Proteomes" id="UP000251889">
    <property type="component" value="Unassembled WGS sequence"/>
</dbReference>
<reference evidence="9 10" key="1">
    <citation type="submission" date="2018-06" db="EMBL/GenBank/DDBJ databases">
        <title>Chryseolinea flavus sp. nov., a member of the phylum Bacteroidetes isolated from soil.</title>
        <authorList>
            <person name="Li Y."/>
            <person name="Wang J."/>
        </authorList>
    </citation>
    <scope>NUCLEOTIDE SEQUENCE [LARGE SCALE GENOMIC DNA]</scope>
    <source>
        <strain evidence="9 10">SDU1-6</strain>
    </source>
</reference>
<keyword evidence="10" id="KW-1185">Reference proteome</keyword>
<evidence type="ECO:0000256" key="1">
    <source>
        <dbReference type="ARBA" id="ARBA00004651"/>
    </source>
</evidence>
<dbReference type="GO" id="GO:0005886">
    <property type="term" value="C:plasma membrane"/>
    <property type="evidence" value="ECO:0007669"/>
    <property type="project" value="UniProtKB-SubCell"/>
</dbReference>
<keyword evidence="7" id="KW-0012">Acyltransferase</keyword>
<dbReference type="InterPro" id="IPR024194">
    <property type="entry name" value="Ac/AlaTfrase_AlgI/DltB"/>
</dbReference>
<feature type="transmembrane region" description="Helical" evidence="8">
    <location>
        <begin position="6"/>
        <end position="23"/>
    </location>
</feature>
<feature type="transmembrane region" description="Helical" evidence="8">
    <location>
        <begin position="117"/>
        <end position="138"/>
    </location>
</feature>
<evidence type="ECO:0000313" key="9">
    <source>
        <dbReference type="EMBL" id="RAV99433.1"/>
    </source>
</evidence>